<reference evidence="1" key="1">
    <citation type="submission" date="2020-05" db="EMBL/GenBank/DDBJ databases">
        <title>Chitinophaga laudate sp. nov., isolated from a tropical peat swamp.</title>
        <authorList>
            <person name="Goh C.B.S."/>
            <person name="Lee M.S."/>
            <person name="Parimannan S."/>
            <person name="Pasbakhsh P."/>
            <person name="Yule C.M."/>
            <person name="Rajandas H."/>
            <person name="Loke S."/>
            <person name="Croft L."/>
            <person name="Tan J.B.L."/>
        </authorList>
    </citation>
    <scope>NUCLEOTIDE SEQUENCE</scope>
    <source>
        <strain evidence="1">Mgbs1</strain>
    </source>
</reference>
<dbReference type="EMBL" id="RIAR02000001">
    <property type="protein sequence ID" value="NSL86930.1"/>
    <property type="molecule type" value="Genomic_DNA"/>
</dbReference>
<dbReference type="AlphaFoldDB" id="A0A3S1D2P4"/>
<keyword evidence="2" id="KW-1185">Reference proteome</keyword>
<comment type="caution">
    <text evidence="1">The sequence shown here is derived from an EMBL/GenBank/DDBJ whole genome shotgun (WGS) entry which is preliminary data.</text>
</comment>
<dbReference type="InterPro" id="IPR013783">
    <property type="entry name" value="Ig-like_fold"/>
</dbReference>
<dbReference type="Proteomes" id="UP000281028">
    <property type="component" value="Unassembled WGS sequence"/>
</dbReference>
<protein>
    <submittedName>
        <fullName evidence="1">DUF5011 domain-containing protein</fullName>
    </submittedName>
</protein>
<evidence type="ECO:0000313" key="2">
    <source>
        <dbReference type="Proteomes" id="UP000281028"/>
    </source>
</evidence>
<organism evidence="1 2">
    <name type="scientific">Chitinophaga solisilvae</name>
    <dbReference type="NCBI Taxonomy" id="1233460"/>
    <lineage>
        <taxon>Bacteria</taxon>
        <taxon>Pseudomonadati</taxon>
        <taxon>Bacteroidota</taxon>
        <taxon>Chitinophagia</taxon>
        <taxon>Chitinophagales</taxon>
        <taxon>Chitinophagaceae</taxon>
        <taxon>Chitinophaga</taxon>
    </lineage>
</organism>
<dbReference type="InterPro" id="IPR032179">
    <property type="entry name" value="Cry22Aa_Ig-like"/>
</dbReference>
<dbReference type="OrthoDB" id="1423116at2"/>
<name>A0A3S1D2P4_9BACT</name>
<accession>A0A3S1D2P4</accession>
<dbReference type="Pfam" id="PF16403">
    <property type="entry name" value="Bact_surface_Ig-like"/>
    <property type="match status" value="1"/>
</dbReference>
<proteinExistence type="predicted"/>
<gene>
    <name evidence="1" type="ORF">ECE50_008825</name>
</gene>
<sequence>MKQWYIFFMAVVCLACKKTDNVVTQVVSPVYPRITLNGEKLISTGVGGTYNDPGAVAFDSLTNTTTTLTPVANNVDLSRAGFYFVTFQAKNLYGYRSTLTRMVLATTVPAEDDISGTYKRTTNGSTLHVVKIGRGVYRLDNVAGSNDPSLSFPYLIGFTDAASFQGPSQDTPFGAFSLKDTKIVRDGNTVTIQWVINGAGFPASVRQFRRI</sequence>
<evidence type="ECO:0000313" key="1">
    <source>
        <dbReference type="EMBL" id="NSL86930.1"/>
    </source>
</evidence>
<dbReference type="Gene3D" id="2.60.40.10">
    <property type="entry name" value="Immunoglobulins"/>
    <property type="match status" value="1"/>
</dbReference>